<dbReference type="Proteomes" id="UP000008909">
    <property type="component" value="Unassembled WGS sequence"/>
</dbReference>
<reference evidence="1" key="1">
    <citation type="journal article" date="2011" name="Genome Biol.">
        <title>The draft genome of the carcinogenic human liver fluke Clonorchis sinensis.</title>
        <authorList>
            <person name="Wang X."/>
            <person name="Chen W."/>
            <person name="Huang Y."/>
            <person name="Sun J."/>
            <person name="Men J."/>
            <person name="Liu H."/>
            <person name="Luo F."/>
            <person name="Guo L."/>
            <person name="Lv X."/>
            <person name="Deng C."/>
            <person name="Zhou C."/>
            <person name="Fan Y."/>
            <person name="Li X."/>
            <person name="Huang L."/>
            <person name="Hu Y."/>
            <person name="Liang C."/>
            <person name="Hu X."/>
            <person name="Xu J."/>
            <person name="Yu X."/>
        </authorList>
    </citation>
    <scope>NUCLEOTIDE SEQUENCE [LARGE SCALE GENOMIC DNA]</scope>
    <source>
        <strain evidence="1">Henan</strain>
    </source>
</reference>
<keyword evidence="2" id="KW-1185">Reference proteome</keyword>
<dbReference type="EMBL" id="DF143205">
    <property type="protein sequence ID" value="GAA51831.1"/>
    <property type="molecule type" value="Genomic_DNA"/>
</dbReference>
<dbReference type="InterPro" id="IPR029058">
    <property type="entry name" value="AB_hydrolase_fold"/>
</dbReference>
<proteinExistence type="predicted"/>
<accession>G7YFU5</accession>
<dbReference type="Gene3D" id="3.40.50.1820">
    <property type="entry name" value="alpha/beta hydrolase"/>
    <property type="match status" value="1"/>
</dbReference>
<evidence type="ECO:0000313" key="1">
    <source>
        <dbReference type="EMBL" id="GAA51831.1"/>
    </source>
</evidence>
<sequence>MESGLRKRSQNLVQQTYLENRLTKSDGMLPTNIRVRCYVEWFGYFDDMSLDKFHGLKETEMYKKDWLGLKRLDESGRLHFLEPYSKKRMKVDGDWTYYSPQILIRAIWVETDNKNVNDID</sequence>
<dbReference type="Pfam" id="PF02089">
    <property type="entry name" value="Palm_thioest"/>
    <property type="match status" value="1"/>
</dbReference>
<reference key="2">
    <citation type="submission" date="2011-10" db="EMBL/GenBank/DDBJ databases">
        <title>The genome and transcriptome sequence of Clonorchis sinensis provide insights into the carcinogenic liver fluke.</title>
        <authorList>
            <person name="Wang X."/>
            <person name="Huang Y."/>
            <person name="Chen W."/>
            <person name="Liu H."/>
            <person name="Guo L."/>
            <person name="Chen Y."/>
            <person name="Luo F."/>
            <person name="Zhou W."/>
            <person name="Sun J."/>
            <person name="Mao Q."/>
            <person name="Liang P."/>
            <person name="Zhou C."/>
            <person name="Tian Y."/>
            <person name="Men J."/>
            <person name="Lv X."/>
            <person name="Huang L."/>
            <person name="Zhou J."/>
            <person name="Hu Y."/>
            <person name="Li R."/>
            <person name="Zhang F."/>
            <person name="Lei H."/>
            <person name="Li X."/>
            <person name="Hu X."/>
            <person name="Liang C."/>
            <person name="Xu J."/>
            <person name="Wu Z."/>
            <person name="Yu X."/>
        </authorList>
    </citation>
    <scope>NUCLEOTIDE SEQUENCE</scope>
    <source>
        <strain>Henan</strain>
    </source>
</reference>
<name>G7YFU5_CLOSI</name>
<dbReference type="AlphaFoldDB" id="G7YFU5"/>
<gene>
    <name evidence="1" type="ORF">CLF_106851</name>
</gene>
<evidence type="ECO:0000313" key="2">
    <source>
        <dbReference type="Proteomes" id="UP000008909"/>
    </source>
</evidence>
<organism evidence="1 2">
    <name type="scientific">Clonorchis sinensis</name>
    <name type="common">Chinese liver fluke</name>
    <dbReference type="NCBI Taxonomy" id="79923"/>
    <lineage>
        <taxon>Eukaryota</taxon>
        <taxon>Metazoa</taxon>
        <taxon>Spiralia</taxon>
        <taxon>Lophotrochozoa</taxon>
        <taxon>Platyhelminthes</taxon>
        <taxon>Trematoda</taxon>
        <taxon>Digenea</taxon>
        <taxon>Opisthorchiida</taxon>
        <taxon>Opisthorchiata</taxon>
        <taxon>Opisthorchiidae</taxon>
        <taxon>Clonorchis</taxon>
    </lineage>
</organism>
<dbReference type="SUPFAM" id="SSF53474">
    <property type="entry name" value="alpha/beta-Hydrolases"/>
    <property type="match status" value="1"/>
</dbReference>
<protein>
    <submittedName>
        <fullName evidence="1">Palmitoyl-protein thioesterase</fullName>
    </submittedName>
</protein>